<evidence type="ECO:0000313" key="2">
    <source>
        <dbReference type="EMBL" id="KAJ1923144.1"/>
    </source>
</evidence>
<comment type="caution">
    <text evidence="2">The sequence shown here is derived from an EMBL/GenBank/DDBJ whole genome shotgun (WGS) entry which is preliminary data.</text>
</comment>
<dbReference type="AlphaFoldDB" id="A0A9W8ACW5"/>
<evidence type="ECO:0000313" key="3">
    <source>
        <dbReference type="Proteomes" id="UP001150569"/>
    </source>
</evidence>
<feature type="compositionally biased region" description="Acidic residues" evidence="1">
    <location>
        <begin position="108"/>
        <end position="119"/>
    </location>
</feature>
<proteinExistence type="predicted"/>
<dbReference type="EMBL" id="JANBPT010000352">
    <property type="protein sequence ID" value="KAJ1923144.1"/>
    <property type="molecule type" value="Genomic_DNA"/>
</dbReference>
<dbReference type="Proteomes" id="UP001150569">
    <property type="component" value="Unassembled WGS sequence"/>
</dbReference>
<protein>
    <submittedName>
        <fullName evidence="2">Uncharacterized protein</fullName>
    </submittedName>
</protein>
<name>A0A9W8ACW5_9FUNG</name>
<feature type="region of interest" description="Disordered" evidence="1">
    <location>
        <begin position="66"/>
        <end position="132"/>
    </location>
</feature>
<organism evidence="2 3">
    <name type="scientific">Tieghemiomyces parasiticus</name>
    <dbReference type="NCBI Taxonomy" id="78921"/>
    <lineage>
        <taxon>Eukaryota</taxon>
        <taxon>Fungi</taxon>
        <taxon>Fungi incertae sedis</taxon>
        <taxon>Zoopagomycota</taxon>
        <taxon>Kickxellomycotina</taxon>
        <taxon>Dimargaritomycetes</taxon>
        <taxon>Dimargaritales</taxon>
        <taxon>Dimargaritaceae</taxon>
        <taxon>Tieghemiomyces</taxon>
    </lineage>
</organism>
<gene>
    <name evidence="2" type="ORF">IWQ60_006067</name>
</gene>
<sequence>MQEAFGRKPNWNSVASLSRADTGGSPYDDVNDRSPGSSRDSLLFQSTIGNLDDTTESARNFRYHMDNFHDRSTTEGSNDTGDEYQYDFSDDDIGYDDDFDAANPYFQPEDEDPDFDPTIEDGQLPNPADSIDNGHRRFDTLASDSDVNYFNSMDELD</sequence>
<feature type="compositionally biased region" description="Polar residues" evidence="1">
    <location>
        <begin position="34"/>
        <end position="48"/>
    </location>
</feature>
<feature type="compositionally biased region" description="Acidic residues" evidence="1">
    <location>
        <begin position="80"/>
        <end position="100"/>
    </location>
</feature>
<feature type="region of interest" description="Disordered" evidence="1">
    <location>
        <begin position="1"/>
        <end position="48"/>
    </location>
</feature>
<evidence type="ECO:0000256" key="1">
    <source>
        <dbReference type="SAM" id="MobiDB-lite"/>
    </source>
</evidence>
<keyword evidence="3" id="KW-1185">Reference proteome</keyword>
<accession>A0A9W8ACW5</accession>
<reference evidence="2" key="1">
    <citation type="submission" date="2022-07" db="EMBL/GenBank/DDBJ databases">
        <title>Phylogenomic reconstructions and comparative analyses of Kickxellomycotina fungi.</title>
        <authorList>
            <person name="Reynolds N.K."/>
            <person name="Stajich J.E."/>
            <person name="Barry K."/>
            <person name="Grigoriev I.V."/>
            <person name="Crous P."/>
            <person name="Smith M.E."/>
        </authorList>
    </citation>
    <scope>NUCLEOTIDE SEQUENCE</scope>
    <source>
        <strain evidence="2">RSA 861</strain>
    </source>
</reference>